<reference evidence="2 3" key="1">
    <citation type="submission" date="2016-09" db="EMBL/GenBank/DDBJ databases">
        <title>Genomic analysis reveals versatility of anaerobic energy metabolism of Geosporobacter ferrireducens IRF9 of phylum Firmicutes.</title>
        <authorList>
            <person name="Kim S.-J."/>
        </authorList>
    </citation>
    <scope>NUCLEOTIDE SEQUENCE [LARGE SCALE GENOMIC DNA]</scope>
    <source>
        <strain evidence="2 3">IRF9</strain>
    </source>
</reference>
<accession>A0A1D8GD12</accession>
<dbReference type="KEGG" id="gfe:Gferi_03980"/>
<dbReference type="PROSITE" id="PS51186">
    <property type="entry name" value="GNAT"/>
    <property type="match status" value="1"/>
</dbReference>
<proteinExistence type="predicted"/>
<dbReference type="InterPro" id="IPR016181">
    <property type="entry name" value="Acyl_CoA_acyltransferase"/>
</dbReference>
<dbReference type="EMBL" id="CP017269">
    <property type="protein sequence ID" value="AOT68791.1"/>
    <property type="molecule type" value="Genomic_DNA"/>
</dbReference>
<dbReference type="GO" id="GO:0016747">
    <property type="term" value="F:acyltransferase activity, transferring groups other than amino-acyl groups"/>
    <property type="evidence" value="ECO:0007669"/>
    <property type="project" value="InterPro"/>
</dbReference>
<organism evidence="2 3">
    <name type="scientific">Geosporobacter ferrireducens</name>
    <dbReference type="NCBI Taxonomy" id="1424294"/>
    <lineage>
        <taxon>Bacteria</taxon>
        <taxon>Bacillati</taxon>
        <taxon>Bacillota</taxon>
        <taxon>Clostridia</taxon>
        <taxon>Peptostreptococcales</taxon>
        <taxon>Thermotaleaceae</taxon>
        <taxon>Geosporobacter</taxon>
    </lineage>
</organism>
<evidence type="ECO:0000259" key="1">
    <source>
        <dbReference type="PROSITE" id="PS51186"/>
    </source>
</evidence>
<dbReference type="Proteomes" id="UP000095743">
    <property type="component" value="Chromosome"/>
</dbReference>
<protein>
    <recommendedName>
        <fullName evidence="1">N-acetyltransferase domain-containing protein</fullName>
    </recommendedName>
</protein>
<dbReference type="CDD" id="cd04301">
    <property type="entry name" value="NAT_SF"/>
    <property type="match status" value="1"/>
</dbReference>
<evidence type="ECO:0000313" key="3">
    <source>
        <dbReference type="Proteomes" id="UP000095743"/>
    </source>
</evidence>
<dbReference type="Gene3D" id="3.40.630.30">
    <property type="match status" value="1"/>
</dbReference>
<keyword evidence="3" id="KW-1185">Reference proteome</keyword>
<dbReference type="RefSeq" id="WP_069974358.1">
    <property type="nucleotide sequence ID" value="NZ_CP017269.1"/>
</dbReference>
<sequence length="161" mass="18478">MDIVYRTLEKEDIPKVITMFSELAKEAAEVSFAEILSEEEIVEWIEDEDIYTYAAFEGELLLGMLRAKRGKGVQNHSVLLTVAVKRSYRGNRIAKDIINYGLLQLKAQGVSLARAYIYSDNRASINTILSCDFTFSGCVYQHHYSEEQQKFIDDLIFHKIL</sequence>
<feature type="domain" description="N-acetyltransferase" evidence="1">
    <location>
        <begin position="3"/>
        <end position="161"/>
    </location>
</feature>
<dbReference type="AlphaFoldDB" id="A0A1D8GD12"/>
<dbReference type="InterPro" id="IPR000182">
    <property type="entry name" value="GNAT_dom"/>
</dbReference>
<gene>
    <name evidence="2" type="ORF">Gferi_03980</name>
</gene>
<name>A0A1D8GD12_9FIRM</name>
<dbReference type="STRING" id="1424294.Gferi_03980"/>
<dbReference type="SUPFAM" id="SSF55729">
    <property type="entry name" value="Acyl-CoA N-acyltransferases (Nat)"/>
    <property type="match status" value="1"/>
</dbReference>
<evidence type="ECO:0000313" key="2">
    <source>
        <dbReference type="EMBL" id="AOT68791.1"/>
    </source>
</evidence>
<dbReference type="OrthoDB" id="1954172at2"/>
<dbReference type="Pfam" id="PF00583">
    <property type="entry name" value="Acetyltransf_1"/>
    <property type="match status" value="1"/>
</dbReference>